<dbReference type="InterPro" id="IPR029052">
    <property type="entry name" value="Metallo-depent_PP-like"/>
</dbReference>
<dbReference type="Gene3D" id="3.60.21.10">
    <property type="match status" value="1"/>
</dbReference>
<dbReference type="InterPro" id="IPR004843">
    <property type="entry name" value="Calcineurin-like_PHP"/>
</dbReference>
<name>A0AAD7UPE9_9STRA</name>
<feature type="domain" description="Calcineurin-like phosphoesterase" evidence="2">
    <location>
        <begin position="18"/>
        <end position="274"/>
    </location>
</feature>
<dbReference type="GO" id="GO:0047631">
    <property type="term" value="F:ADP-ribose diphosphatase activity"/>
    <property type="evidence" value="ECO:0007669"/>
    <property type="project" value="TreeGrafter"/>
</dbReference>
<accession>A0AAD7UPE9</accession>
<dbReference type="EMBL" id="JAQMWT010000050">
    <property type="protein sequence ID" value="KAJ8612440.1"/>
    <property type="molecule type" value="Genomic_DNA"/>
</dbReference>
<evidence type="ECO:0000256" key="1">
    <source>
        <dbReference type="SAM" id="MobiDB-lite"/>
    </source>
</evidence>
<dbReference type="AlphaFoldDB" id="A0AAD7UPE9"/>
<feature type="region of interest" description="Disordered" evidence="1">
    <location>
        <begin position="166"/>
        <end position="187"/>
    </location>
</feature>
<reference evidence="3" key="1">
    <citation type="submission" date="2023-01" db="EMBL/GenBank/DDBJ databases">
        <title>Metagenome sequencing of chrysophaentin producing Chrysophaeum taylorii.</title>
        <authorList>
            <person name="Davison J."/>
            <person name="Bewley C."/>
        </authorList>
    </citation>
    <scope>NUCLEOTIDE SEQUENCE</scope>
    <source>
        <strain evidence="3">NIES-1699</strain>
    </source>
</reference>
<evidence type="ECO:0000259" key="2">
    <source>
        <dbReference type="Pfam" id="PF00149"/>
    </source>
</evidence>
<gene>
    <name evidence="3" type="ORF">CTAYLR_006597</name>
</gene>
<protein>
    <recommendedName>
        <fullName evidence="2">Calcineurin-like phosphoesterase domain-containing protein</fullName>
    </recommendedName>
</protein>
<dbReference type="PANTHER" id="PTHR16509:SF1">
    <property type="entry name" value="MANGANESE-DEPENDENT ADP-RIBOSE_CDP-ALCOHOL DIPHOSPHATASE"/>
    <property type="match status" value="1"/>
</dbReference>
<keyword evidence="4" id="KW-1185">Reference proteome</keyword>
<dbReference type="GO" id="GO:0030145">
    <property type="term" value="F:manganese ion binding"/>
    <property type="evidence" value="ECO:0007669"/>
    <property type="project" value="TreeGrafter"/>
</dbReference>
<dbReference type="GO" id="GO:0047734">
    <property type="term" value="F:CDP-glycerol diphosphatase activity"/>
    <property type="evidence" value="ECO:0007669"/>
    <property type="project" value="TreeGrafter"/>
</dbReference>
<dbReference type="Proteomes" id="UP001230188">
    <property type="component" value="Unassembled WGS sequence"/>
</dbReference>
<dbReference type="SUPFAM" id="SSF56300">
    <property type="entry name" value="Metallo-dependent phosphatases"/>
    <property type="match status" value="1"/>
</dbReference>
<evidence type="ECO:0000313" key="3">
    <source>
        <dbReference type="EMBL" id="KAJ8612440.1"/>
    </source>
</evidence>
<proteinExistence type="predicted"/>
<dbReference type="Pfam" id="PF00149">
    <property type="entry name" value="Metallophos"/>
    <property type="match status" value="1"/>
</dbReference>
<dbReference type="PANTHER" id="PTHR16509">
    <property type="match status" value="1"/>
</dbReference>
<comment type="caution">
    <text evidence="3">The sequence shown here is derived from an EMBL/GenBank/DDBJ whole genome shotgun (WGS) entry which is preliminary data.</text>
</comment>
<evidence type="ECO:0000313" key="4">
    <source>
        <dbReference type="Proteomes" id="UP001230188"/>
    </source>
</evidence>
<dbReference type="GO" id="GO:0008663">
    <property type="term" value="F:2',3'-cyclic-nucleotide 2'-phosphodiesterase activity"/>
    <property type="evidence" value="ECO:0007669"/>
    <property type="project" value="TreeGrafter"/>
</dbReference>
<organism evidence="3 4">
    <name type="scientific">Chrysophaeum taylorii</name>
    <dbReference type="NCBI Taxonomy" id="2483200"/>
    <lineage>
        <taxon>Eukaryota</taxon>
        <taxon>Sar</taxon>
        <taxon>Stramenopiles</taxon>
        <taxon>Ochrophyta</taxon>
        <taxon>Pelagophyceae</taxon>
        <taxon>Pelagomonadales</taxon>
        <taxon>Pelagomonadaceae</taxon>
        <taxon>Chrysophaeum</taxon>
    </lineage>
</organism>
<sequence>MLAVALVGVARGYSQALFRFGVIADVQYADIEDGPNHSRTRTRRYRQSLETLREASEAFADLDFCVALGDVVDTKASRLRWSALESVKEAMGNAGKWHVPPGNHDLSVFERSELRSLLANAPEDRLYYDWEPAVGWRCAVLDAYEISVVGGAGERRERGARLLASNNPNVDPAFPTKSSSETPRASWLDGLTDDNDFRWVPYNGGYGETQLKWFEWILRDADLKGQKLIVFSHPPVYREASRPNNCAWDFDRILRSIDRRPNVLALFFAGHDHDGGFAVRCPGEHHLTPPAPIECAEGEVAYGTVAVFPNHVDILWTGKTPVSPAHPWPTRLHFPRA</sequence>